<protein>
    <submittedName>
        <fullName evidence="2">Uncharacterized protein</fullName>
    </submittedName>
</protein>
<gene>
    <name evidence="2" type="ORF">CBOVIS_LOCUS3681</name>
</gene>
<reference evidence="2 3" key="1">
    <citation type="submission" date="2020-04" db="EMBL/GenBank/DDBJ databases">
        <authorList>
            <person name="Laetsch R D."/>
            <person name="Stevens L."/>
            <person name="Kumar S."/>
            <person name="Blaxter L. M."/>
        </authorList>
    </citation>
    <scope>NUCLEOTIDE SEQUENCE [LARGE SCALE GENOMIC DNA]</scope>
</reference>
<dbReference type="OrthoDB" id="5844244at2759"/>
<dbReference type="AlphaFoldDB" id="A0A8S1ENA1"/>
<feature type="compositionally biased region" description="Gly residues" evidence="1">
    <location>
        <begin position="260"/>
        <end position="272"/>
    </location>
</feature>
<sequence length="560" mass="61594">MASNQEPHVIYQQTYPAANYQGAPVNQVWNQPPTQAVAFIPYHPDVNYGDKPYGAYAPVAYQPTPDNGQHFQAPQFVQTQAPWQYQQQGQSQFIPSYANTFNVANDPQYQTAPLPTMSQPPPGMPREEYPGSVGVIDSSVHSAAAYTAKWVSSTSSIPPDMREEPESDINLAQWEQGQWPGLNEENKKDEKSTKKSGSKNRDEQKRELTFDERLEKAKMQKDRVENQGNDSNSVSESTPGATSPTGTPTTAAARGTSGPQRGGRGYSRGGHNGPNNRRDDFVPENRHEGGQSNYHGRGMRRGHGGPHNMGGMIHQNAPAQFQQAPVFVPQNQYPYQPAQPNMYDAQLMATMNAFQNTHITPYNPLRQFPIIPGYNFMRSPIQQDDKFRNTWLDFGFPRGRGGFRGRGRGGPWNFRGSGRRFERRVDDRRDEKRDEPGQGVALEESSKEEKPAPAAAASSSAVAASAPMAAALTVDETAAVAAPAAAAAVIAASVTTEDMKPKAEAENDCAAAENEESESSLAPIETSEEDAEESEENEEKEKSEESKVLEKEEELEKKSS</sequence>
<comment type="caution">
    <text evidence="2">The sequence shown here is derived from an EMBL/GenBank/DDBJ whole genome shotgun (WGS) entry which is preliminary data.</text>
</comment>
<accession>A0A8S1ENA1</accession>
<feature type="compositionally biased region" description="Low complexity" evidence="1">
    <location>
        <begin position="235"/>
        <end position="259"/>
    </location>
</feature>
<dbReference type="EMBL" id="CADEPM010000002">
    <property type="protein sequence ID" value="CAB3400832.1"/>
    <property type="molecule type" value="Genomic_DNA"/>
</dbReference>
<feature type="compositionally biased region" description="Basic and acidic residues" evidence="1">
    <location>
        <begin position="539"/>
        <end position="560"/>
    </location>
</feature>
<keyword evidence="3" id="KW-1185">Reference proteome</keyword>
<feature type="region of interest" description="Disordered" evidence="1">
    <location>
        <begin position="178"/>
        <end position="313"/>
    </location>
</feature>
<feature type="compositionally biased region" description="Basic and acidic residues" evidence="1">
    <location>
        <begin position="423"/>
        <end position="436"/>
    </location>
</feature>
<evidence type="ECO:0000256" key="1">
    <source>
        <dbReference type="SAM" id="MobiDB-lite"/>
    </source>
</evidence>
<feature type="compositionally biased region" description="Acidic residues" evidence="1">
    <location>
        <begin position="526"/>
        <end position="538"/>
    </location>
</feature>
<proteinExistence type="predicted"/>
<evidence type="ECO:0000313" key="3">
    <source>
        <dbReference type="Proteomes" id="UP000494206"/>
    </source>
</evidence>
<name>A0A8S1ENA1_9PELO</name>
<feature type="compositionally biased region" description="Basic and acidic residues" evidence="1">
    <location>
        <begin position="276"/>
        <end position="289"/>
    </location>
</feature>
<feature type="region of interest" description="Disordered" evidence="1">
    <location>
        <begin position="423"/>
        <end position="456"/>
    </location>
</feature>
<feature type="compositionally biased region" description="Basic and acidic residues" evidence="1">
    <location>
        <begin position="184"/>
        <end position="225"/>
    </location>
</feature>
<dbReference type="Proteomes" id="UP000494206">
    <property type="component" value="Unassembled WGS sequence"/>
</dbReference>
<organism evidence="2 3">
    <name type="scientific">Caenorhabditis bovis</name>
    <dbReference type="NCBI Taxonomy" id="2654633"/>
    <lineage>
        <taxon>Eukaryota</taxon>
        <taxon>Metazoa</taxon>
        <taxon>Ecdysozoa</taxon>
        <taxon>Nematoda</taxon>
        <taxon>Chromadorea</taxon>
        <taxon>Rhabditida</taxon>
        <taxon>Rhabditina</taxon>
        <taxon>Rhabditomorpha</taxon>
        <taxon>Rhabditoidea</taxon>
        <taxon>Rhabditidae</taxon>
        <taxon>Peloderinae</taxon>
        <taxon>Caenorhabditis</taxon>
    </lineage>
</organism>
<evidence type="ECO:0000313" key="2">
    <source>
        <dbReference type="EMBL" id="CAB3400832.1"/>
    </source>
</evidence>
<feature type="region of interest" description="Disordered" evidence="1">
    <location>
        <begin position="496"/>
        <end position="560"/>
    </location>
</feature>